<organism evidence="3 4">
    <name type="scientific">Chitinophaga ginsengisegetis</name>
    <dbReference type="NCBI Taxonomy" id="393003"/>
    <lineage>
        <taxon>Bacteria</taxon>
        <taxon>Pseudomonadati</taxon>
        <taxon>Bacteroidota</taxon>
        <taxon>Chitinophagia</taxon>
        <taxon>Chitinophagales</taxon>
        <taxon>Chitinophagaceae</taxon>
        <taxon>Chitinophaga</taxon>
    </lineage>
</organism>
<dbReference type="STRING" id="393003.SAMN05660461_0768"/>
<dbReference type="RefSeq" id="WP_079468078.1">
    <property type="nucleotide sequence ID" value="NZ_FUZZ01000001.1"/>
</dbReference>
<dbReference type="AlphaFoldDB" id="A0A1T5N8M7"/>
<evidence type="ECO:0000313" key="4">
    <source>
        <dbReference type="Proteomes" id="UP000190166"/>
    </source>
</evidence>
<accession>A0A1T5N8M7</accession>
<dbReference type="Pfam" id="PF14321">
    <property type="entry name" value="DUF4382"/>
    <property type="match status" value="1"/>
</dbReference>
<dbReference type="InterPro" id="IPR025491">
    <property type="entry name" value="DUF4382"/>
</dbReference>
<evidence type="ECO:0000256" key="1">
    <source>
        <dbReference type="SAM" id="SignalP"/>
    </source>
</evidence>
<dbReference type="Proteomes" id="UP000190166">
    <property type="component" value="Unassembled WGS sequence"/>
</dbReference>
<dbReference type="PROSITE" id="PS51257">
    <property type="entry name" value="PROKAR_LIPOPROTEIN"/>
    <property type="match status" value="1"/>
</dbReference>
<feature type="signal peptide" evidence="1">
    <location>
        <begin position="1"/>
        <end position="25"/>
    </location>
</feature>
<feature type="domain" description="DUF4382" evidence="2">
    <location>
        <begin position="43"/>
        <end position="211"/>
    </location>
</feature>
<dbReference type="EMBL" id="FUZZ01000001">
    <property type="protein sequence ID" value="SKC96810.1"/>
    <property type="molecule type" value="Genomic_DNA"/>
</dbReference>
<proteinExistence type="predicted"/>
<evidence type="ECO:0000313" key="3">
    <source>
        <dbReference type="EMBL" id="SKC96810.1"/>
    </source>
</evidence>
<gene>
    <name evidence="3" type="ORF">SAMN05660461_0768</name>
</gene>
<name>A0A1T5N8M7_9BACT</name>
<keyword evidence="4" id="KW-1185">Reference proteome</keyword>
<evidence type="ECO:0000259" key="2">
    <source>
        <dbReference type="Pfam" id="PF14321"/>
    </source>
</evidence>
<protein>
    <recommendedName>
        <fullName evidence="2">DUF4382 domain-containing protein</fullName>
    </recommendedName>
</protein>
<sequence>MKNILRKPGHGLVIAVLAAVTLAGACKKDNSASTTPIPDNKQKVSLYLSDDPGYFDKVLLDIRSVEVLVDTCGKTDDDNWSDRDRCWWDEDRDHDRNSGRDTCQLWDSLDINPGVYDLLTLRNGADTLLAGGVVAKGTMERIRITIGDQNSLVKDGVTYPVKSISGQSKIIVRVRHNEWDELSADNLQLWLDFDIQRSIIKVRNGQFILKPYINVFTILKMGSISGKVTPWDAYPVISIYNNSNDTLYALPWRSGEYKVRGLKVGDDWNVFVNASNGYQDTTVTGVKVERGKDTRIGNIQLHK</sequence>
<keyword evidence="1" id="KW-0732">Signal</keyword>
<feature type="chain" id="PRO_5013160251" description="DUF4382 domain-containing protein" evidence="1">
    <location>
        <begin position="26"/>
        <end position="303"/>
    </location>
</feature>
<reference evidence="3 4" key="1">
    <citation type="submission" date="2017-02" db="EMBL/GenBank/DDBJ databases">
        <authorList>
            <person name="Peterson S.W."/>
        </authorList>
    </citation>
    <scope>NUCLEOTIDE SEQUENCE [LARGE SCALE GENOMIC DNA]</scope>
    <source>
        <strain evidence="3 4">DSM 18108</strain>
    </source>
</reference>